<proteinExistence type="predicted"/>
<evidence type="ECO:0000313" key="1">
    <source>
        <dbReference type="EMBL" id="ETO62788.1"/>
    </source>
</evidence>
<accession>A0A080Z827</accession>
<sequence>MSAHDLCDLGSNVYGTDLADDGHGVKNHGTYLADVSQVRRLV</sequence>
<reference evidence="1 2" key="1">
    <citation type="submission" date="2013-11" db="EMBL/GenBank/DDBJ databases">
        <title>The Genome Sequence of Phytophthora parasitica P1976.</title>
        <authorList>
            <consortium name="The Broad Institute Genomics Platform"/>
            <person name="Russ C."/>
            <person name="Tyler B."/>
            <person name="Panabieres F."/>
            <person name="Shan W."/>
            <person name="Tripathy S."/>
            <person name="Grunwald N."/>
            <person name="Machado M."/>
            <person name="Johnson C.S."/>
            <person name="Walker B."/>
            <person name="Young S."/>
            <person name="Zeng Q."/>
            <person name="Gargeya S."/>
            <person name="Fitzgerald M."/>
            <person name="Haas B."/>
            <person name="Abouelleil A."/>
            <person name="Allen A.W."/>
            <person name="Alvarado L."/>
            <person name="Arachchi H.M."/>
            <person name="Berlin A.M."/>
            <person name="Chapman S.B."/>
            <person name="Gainer-Dewar J."/>
            <person name="Goldberg J."/>
            <person name="Griggs A."/>
            <person name="Gujja S."/>
            <person name="Hansen M."/>
            <person name="Howarth C."/>
            <person name="Imamovic A."/>
            <person name="Ireland A."/>
            <person name="Larimer J."/>
            <person name="McCowan C."/>
            <person name="Murphy C."/>
            <person name="Pearson M."/>
            <person name="Poon T.W."/>
            <person name="Priest M."/>
            <person name="Roberts A."/>
            <person name="Saif S."/>
            <person name="Shea T."/>
            <person name="Sisk P."/>
            <person name="Sykes S."/>
            <person name="Wortman J."/>
            <person name="Nusbaum C."/>
            <person name="Birren B."/>
        </authorList>
    </citation>
    <scope>NUCLEOTIDE SEQUENCE [LARGE SCALE GENOMIC DNA]</scope>
    <source>
        <strain evidence="1 2">P1976</strain>
    </source>
</reference>
<gene>
    <name evidence="1" type="ORF">F444_19362</name>
</gene>
<name>A0A080Z827_PHYNI</name>
<evidence type="ECO:0000313" key="2">
    <source>
        <dbReference type="Proteomes" id="UP000028582"/>
    </source>
</evidence>
<dbReference type="Proteomes" id="UP000028582">
    <property type="component" value="Unassembled WGS sequence"/>
</dbReference>
<protein>
    <submittedName>
        <fullName evidence="1">Uncharacterized protein</fullName>
    </submittedName>
</protein>
<dbReference type="EMBL" id="ANJA01003543">
    <property type="protein sequence ID" value="ETO62788.1"/>
    <property type="molecule type" value="Genomic_DNA"/>
</dbReference>
<organism evidence="1 2">
    <name type="scientific">Phytophthora nicotianae P1976</name>
    <dbReference type="NCBI Taxonomy" id="1317066"/>
    <lineage>
        <taxon>Eukaryota</taxon>
        <taxon>Sar</taxon>
        <taxon>Stramenopiles</taxon>
        <taxon>Oomycota</taxon>
        <taxon>Peronosporomycetes</taxon>
        <taxon>Peronosporales</taxon>
        <taxon>Peronosporaceae</taxon>
        <taxon>Phytophthora</taxon>
    </lineage>
</organism>
<dbReference type="AlphaFoldDB" id="A0A080Z827"/>
<comment type="caution">
    <text evidence="1">The sequence shown here is derived from an EMBL/GenBank/DDBJ whole genome shotgun (WGS) entry which is preliminary data.</text>
</comment>